<name>A0A0G0L688_9BACT</name>
<gene>
    <name evidence="2" type="ORF">UT10_C0022G0003</name>
</gene>
<dbReference type="Pfam" id="PF04020">
    <property type="entry name" value="Phage_holin_4_2"/>
    <property type="match status" value="1"/>
</dbReference>
<reference evidence="2 3" key="1">
    <citation type="journal article" date="2015" name="Nature">
        <title>rRNA introns, odd ribosomes, and small enigmatic genomes across a large radiation of phyla.</title>
        <authorList>
            <person name="Brown C.T."/>
            <person name="Hug L.A."/>
            <person name="Thomas B.C."/>
            <person name="Sharon I."/>
            <person name="Castelle C.J."/>
            <person name="Singh A."/>
            <person name="Wilkins M.J."/>
            <person name="Williams K.H."/>
            <person name="Banfield J.F."/>
        </authorList>
    </citation>
    <scope>NUCLEOTIDE SEQUENCE [LARGE SCALE GENOMIC DNA]</scope>
</reference>
<dbReference type="PANTHER" id="PTHR37309">
    <property type="entry name" value="SLR0284 PROTEIN"/>
    <property type="match status" value="1"/>
</dbReference>
<feature type="transmembrane region" description="Helical" evidence="1">
    <location>
        <begin position="29"/>
        <end position="48"/>
    </location>
</feature>
<dbReference type="AlphaFoldDB" id="A0A0G0L688"/>
<keyword evidence="1" id="KW-0472">Membrane</keyword>
<dbReference type="PANTHER" id="PTHR37309:SF1">
    <property type="entry name" value="SLR0284 PROTEIN"/>
    <property type="match status" value="1"/>
</dbReference>
<dbReference type="PATRIC" id="fig|1618571.3.peg.849"/>
<accession>A0A0G0L688</accession>
<evidence type="ECO:0008006" key="4">
    <source>
        <dbReference type="Google" id="ProtNLM"/>
    </source>
</evidence>
<proteinExistence type="predicted"/>
<comment type="caution">
    <text evidence="2">The sequence shown here is derived from an EMBL/GenBank/DDBJ whole genome shotgun (WGS) entry which is preliminary data.</text>
</comment>
<dbReference type="InterPro" id="IPR007165">
    <property type="entry name" value="Phage_holin_4_2"/>
</dbReference>
<evidence type="ECO:0000256" key="1">
    <source>
        <dbReference type="SAM" id="Phobius"/>
    </source>
</evidence>
<keyword evidence="1" id="KW-1133">Transmembrane helix</keyword>
<evidence type="ECO:0000313" key="3">
    <source>
        <dbReference type="Proteomes" id="UP000033944"/>
    </source>
</evidence>
<keyword evidence="1" id="KW-0812">Transmembrane</keyword>
<protein>
    <recommendedName>
        <fullName evidence="4">Integral membrane protein</fullName>
    </recommendedName>
</protein>
<feature type="transmembrane region" description="Helical" evidence="1">
    <location>
        <begin position="91"/>
        <end position="108"/>
    </location>
</feature>
<sequence>MNSKFLMKILINIFALLVVSYLIPGFYFANLWATVVTAIVIGIVNTYIRPILQILFLPLSIVTIGVTAFLINVVLLWAVSYFVPGFSIDSFLTAVISSLVLALVATFLHKLTENKK</sequence>
<dbReference type="Proteomes" id="UP000033944">
    <property type="component" value="Unassembled WGS sequence"/>
</dbReference>
<evidence type="ECO:0000313" key="2">
    <source>
        <dbReference type="EMBL" id="KKQ86542.1"/>
    </source>
</evidence>
<organism evidence="2 3">
    <name type="scientific">Candidatus Woesebacteria bacterium GW2011_GWB1_38_8b</name>
    <dbReference type="NCBI Taxonomy" id="1618571"/>
    <lineage>
        <taxon>Bacteria</taxon>
        <taxon>Candidatus Woeseibacteriota</taxon>
    </lineage>
</organism>
<feature type="transmembrane region" description="Helical" evidence="1">
    <location>
        <begin position="5"/>
        <end position="23"/>
    </location>
</feature>
<dbReference type="EMBL" id="LBVN01000022">
    <property type="protein sequence ID" value="KKQ86542.1"/>
    <property type="molecule type" value="Genomic_DNA"/>
</dbReference>
<feature type="transmembrane region" description="Helical" evidence="1">
    <location>
        <begin position="55"/>
        <end position="79"/>
    </location>
</feature>